<organism evidence="1 2">
    <name type="scientific">Plebeiibacterium sediminum</name>
    <dbReference type="NCBI Taxonomy" id="2992112"/>
    <lineage>
        <taxon>Bacteria</taxon>
        <taxon>Pseudomonadati</taxon>
        <taxon>Bacteroidota</taxon>
        <taxon>Bacteroidia</taxon>
        <taxon>Marinilabiliales</taxon>
        <taxon>Marinilabiliaceae</taxon>
        <taxon>Plebeiibacterium</taxon>
    </lineage>
</organism>
<reference evidence="1" key="1">
    <citation type="submission" date="2022-10" db="EMBL/GenBank/DDBJ databases">
        <authorList>
            <person name="Yu W.X."/>
        </authorList>
    </citation>
    <scope>NUCLEOTIDE SEQUENCE</scope>
    <source>
        <strain evidence="1">AAT</strain>
    </source>
</reference>
<dbReference type="RefSeq" id="WP_301188478.1">
    <property type="nucleotide sequence ID" value="NZ_JAPDPJ010000001.1"/>
</dbReference>
<accession>A0AAE3SDJ9</accession>
<dbReference type="EMBL" id="JAPDPJ010000001">
    <property type="protein sequence ID" value="MCW3784907.1"/>
    <property type="molecule type" value="Genomic_DNA"/>
</dbReference>
<dbReference type="AlphaFoldDB" id="A0AAE3SDJ9"/>
<keyword evidence="2" id="KW-1185">Reference proteome</keyword>
<sequence>MEKIKNINLLIVQEIETYLMKAFRVFNKKELNYSLSELTNIINRNSDFAFNKRDVKAILLSYFKVAPSGNMHYVYYFFDDNWNASSMHKKGWFYRFIAKDIMPKSVFDAYFKEANHCKIKHLGICTTIGELRTAIADYPAETSFGFRNQPMQHLHEVSYNDGKTFVVFQEPINS</sequence>
<name>A0AAE3SDJ9_9BACT</name>
<comment type="caution">
    <text evidence="1">The sequence shown here is derived from an EMBL/GenBank/DDBJ whole genome shotgun (WGS) entry which is preliminary data.</text>
</comment>
<evidence type="ECO:0000313" key="1">
    <source>
        <dbReference type="EMBL" id="MCW3784907.1"/>
    </source>
</evidence>
<evidence type="ECO:0000313" key="2">
    <source>
        <dbReference type="Proteomes" id="UP001209229"/>
    </source>
</evidence>
<protein>
    <submittedName>
        <fullName evidence="1">Uncharacterized protein</fullName>
    </submittedName>
</protein>
<proteinExistence type="predicted"/>
<dbReference type="Proteomes" id="UP001209229">
    <property type="component" value="Unassembled WGS sequence"/>
</dbReference>
<gene>
    <name evidence="1" type="ORF">OM075_00440</name>
</gene>